<evidence type="ECO:0000256" key="10">
    <source>
        <dbReference type="SAM" id="MobiDB-lite"/>
    </source>
</evidence>
<evidence type="ECO:0000256" key="6">
    <source>
        <dbReference type="ARBA" id="ARBA00047592"/>
    </source>
</evidence>
<dbReference type="PROSITE" id="PS00107">
    <property type="entry name" value="PROTEIN_KINASE_ATP"/>
    <property type="match status" value="1"/>
</dbReference>
<dbReference type="InterPro" id="IPR003527">
    <property type="entry name" value="MAP_kinase_CS"/>
</dbReference>
<comment type="similarity">
    <text evidence="9">Belongs to the protein kinase superfamily. Ser/Thr protein kinase family. MAP kinase subfamily.</text>
</comment>
<feature type="compositionally biased region" description="Low complexity" evidence="10">
    <location>
        <begin position="386"/>
        <end position="395"/>
    </location>
</feature>
<organism evidence="12 13">
    <name type="scientific">Geodia barretti</name>
    <name type="common">Barrett's horny sponge</name>
    <dbReference type="NCBI Taxonomy" id="519541"/>
    <lineage>
        <taxon>Eukaryota</taxon>
        <taxon>Metazoa</taxon>
        <taxon>Porifera</taxon>
        <taxon>Demospongiae</taxon>
        <taxon>Heteroscleromorpha</taxon>
        <taxon>Tetractinellida</taxon>
        <taxon>Astrophorina</taxon>
        <taxon>Geodiidae</taxon>
        <taxon>Geodia</taxon>
    </lineage>
</organism>
<dbReference type="InterPro" id="IPR000719">
    <property type="entry name" value="Prot_kinase_dom"/>
</dbReference>
<keyword evidence="4 9" id="KW-0418">Kinase</keyword>
<dbReference type="CDD" id="cd07855">
    <property type="entry name" value="STKc_ERK5"/>
    <property type="match status" value="1"/>
</dbReference>
<dbReference type="EMBL" id="CASHTH010004509">
    <property type="protein sequence ID" value="CAI8058382.1"/>
    <property type="molecule type" value="Genomic_DNA"/>
</dbReference>
<dbReference type="GO" id="GO:0005524">
    <property type="term" value="F:ATP binding"/>
    <property type="evidence" value="ECO:0007669"/>
    <property type="project" value="UniProtKB-UniRule"/>
</dbReference>
<evidence type="ECO:0000256" key="3">
    <source>
        <dbReference type="ARBA" id="ARBA00022741"/>
    </source>
</evidence>
<comment type="caution">
    <text evidence="12">The sequence shown here is derived from an EMBL/GenBank/DDBJ whole genome shotgun (WGS) entry which is preliminary data.</text>
</comment>
<evidence type="ECO:0000259" key="11">
    <source>
        <dbReference type="PROSITE" id="PS50011"/>
    </source>
</evidence>
<comment type="catalytic activity">
    <reaction evidence="7">
        <text>L-seryl-[protein] + ATP = O-phospho-L-seryl-[protein] + ADP + H(+)</text>
        <dbReference type="Rhea" id="RHEA:17989"/>
        <dbReference type="Rhea" id="RHEA-COMP:9863"/>
        <dbReference type="Rhea" id="RHEA-COMP:11604"/>
        <dbReference type="ChEBI" id="CHEBI:15378"/>
        <dbReference type="ChEBI" id="CHEBI:29999"/>
        <dbReference type="ChEBI" id="CHEBI:30616"/>
        <dbReference type="ChEBI" id="CHEBI:83421"/>
        <dbReference type="ChEBI" id="CHEBI:456216"/>
        <dbReference type="EC" id="2.7.11.24"/>
    </reaction>
</comment>
<dbReference type="SUPFAM" id="SSF56112">
    <property type="entry name" value="Protein kinase-like (PK-like)"/>
    <property type="match status" value="1"/>
</dbReference>
<dbReference type="PROSITE" id="PS00108">
    <property type="entry name" value="PROTEIN_KINASE_ST"/>
    <property type="match status" value="1"/>
</dbReference>
<dbReference type="EC" id="2.7.11.24" evidence="9"/>
<evidence type="ECO:0000256" key="9">
    <source>
        <dbReference type="RuleBase" id="RU361165"/>
    </source>
</evidence>
<keyword evidence="13" id="KW-1185">Reference proteome</keyword>
<dbReference type="SMART" id="SM00220">
    <property type="entry name" value="S_TKc"/>
    <property type="match status" value="1"/>
</dbReference>
<evidence type="ECO:0000256" key="5">
    <source>
        <dbReference type="ARBA" id="ARBA00022840"/>
    </source>
</evidence>
<accession>A0AA35U2N2</accession>
<feature type="domain" description="Protein kinase" evidence="11">
    <location>
        <begin position="24"/>
        <end position="315"/>
    </location>
</feature>
<dbReference type="InterPro" id="IPR008271">
    <property type="entry name" value="Ser/Thr_kinase_AS"/>
</dbReference>
<comment type="cofactor">
    <cofactor evidence="9">
        <name>Mg(2+)</name>
        <dbReference type="ChEBI" id="CHEBI:18420"/>
    </cofactor>
</comment>
<evidence type="ECO:0000256" key="7">
    <source>
        <dbReference type="ARBA" id="ARBA00048312"/>
    </source>
</evidence>
<protein>
    <recommendedName>
        <fullName evidence="9">Mitogen-activated protein kinase</fullName>
        <ecNumber evidence="9">2.7.11.24</ecNumber>
    </recommendedName>
</protein>
<keyword evidence="5 8" id="KW-0067">ATP-binding</keyword>
<feature type="binding site" evidence="8">
    <location>
        <position position="54"/>
    </location>
    <ligand>
        <name>ATP</name>
        <dbReference type="ChEBI" id="CHEBI:30616"/>
    </ligand>
</feature>
<evidence type="ECO:0000256" key="1">
    <source>
        <dbReference type="ARBA" id="ARBA00022527"/>
    </source>
</evidence>
<dbReference type="Gene3D" id="3.30.200.20">
    <property type="entry name" value="Phosphorylase Kinase, domain 1"/>
    <property type="match status" value="1"/>
</dbReference>
<keyword evidence="1 9" id="KW-0723">Serine/threonine-protein kinase</keyword>
<dbReference type="InterPro" id="IPR017441">
    <property type="entry name" value="Protein_kinase_ATP_BS"/>
</dbReference>
<feature type="compositionally biased region" description="Polar residues" evidence="10">
    <location>
        <begin position="452"/>
        <end position="461"/>
    </location>
</feature>
<dbReference type="Proteomes" id="UP001174909">
    <property type="component" value="Unassembled WGS sequence"/>
</dbReference>
<evidence type="ECO:0000256" key="8">
    <source>
        <dbReference type="PROSITE-ProRule" id="PRU10141"/>
    </source>
</evidence>
<dbReference type="FunFam" id="3.30.200.20:FF:000046">
    <property type="entry name" value="Mitogen-activated protein kinase"/>
    <property type="match status" value="1"/>
</dbReference>
<keyword evidence="9" id="KW-0460">Magnesium</keyword>
<dbReference type="GO" id="GO:0004707">
    <property type="term" value="F:MAP kinase activity"/>
    <property type="evidence" value="ECO:0007669"/>
    <property type="project" value="UniProtKB-EC"/>
</dbReference>
<dbReference type="AlphaFoldDB" id="A0AA35U2N2"/>
<name>A0AA35U2N2_GEOBA</name>
<comment type="activity regulation">
    <text evidence="9">Activated by threonine and tyrosine phosphorylation.</text>
</comment>
<dbReference type="FunFam" id="1.10.510.10:FF:000013">
    <property type="entry name" value="Mitogen-activated protein kinase"/>
    <property type="match status" value="1"/>
</dbReference>
<evidence type="ECO:0000313" key="12">
    <source>
        <dbReference type="EMBL" id="CAI8058382.1"/>
    </source>
</evidence>
<evidence type="ECO:0000256" key="2">
    <source>
        <dbReference type="ARBA" id="ARBA00022679"/>
    </source>
</evidence>
<dbReference type="Gene3D" id="1.10.510.10">
    <property type="entry name" value="Transferase(Phosphotransferase) domain 1"/>
    <property type="match status" value="1"/>
</dbReference>
<dbReference type="InterPro" id="IPR050117">
    <property type="entry name" value="MAPK"/>
</dbReference>
<feature type="compositionally biased region" description="Basic and acidic residues" evidence="10">
    <location>
        <begin position="399"/>
        <end position="427"/>
    </location>
</feature>
<feature type="region of interest" description="Disordered" evidence="10">
    <location>
        <begin position="384"/>
        <end position="467"/>
    </location>
</feature>
<dbReference type="PROSITE" id="PS50011">
    <property type="entry name" value="PROTEIN_KINASE_DOM"/>
    <property type="match status" value="1"/>
</dbReference>
<proteinExistence type="inferred from homology"/>
<sequence length="794" mass="88956">MTEKRVKIIKHNNVSVKFEVDSRYSPLESIGTGAYGVVCAAKDNRSGQRVAIKKIPKIFDVPAVAKRTYRELKILRHLRHDNIISILDVLKPDEEENFEDVYVVLDLMESDLHHIIHSVQPLSNEHIKYFLYQILCGLKYIHSANVLHRDLKPSNLLINQDCELKIGDFGMARGLSSSPEDHSTFMTEYVATRWYRAPELMLSFSEYSFSIDMWSVGCIFAEMLARRHLFPGKNYLNQLQLILSVVGTPSDEYIQNIGTDRVKTYLQNLPARRPVDLTVLFPEANKTALELLKLMLVLDPKERVSASDALSHPYLTRYHDPKEEPVCSPPFDFEFEKNLVNKEDLRKAIFEEIDTYHKAKLPIPSHDTVKDALIKMMKDRDEEKVAAAAATTDDTQSGDDDRGSTQDGTKEKEGKPDKEGPNKSKKEDKKKKRPNSHAASSEKKKKIKIESTEVSQPQPASMNEKDKEALKCWKEFKKASHVGRNGSEEDMDKIMMIQQQHLMRRQIEEQSLVIANQQKIIQEQLQYIGVLKEQKQALLRECQQAGLSTSDIPSLQTPSKVISHHFSLPPSHMTYPLPSQLATHPLSQPQPTSPSQAISSAAMSNPLPRPPSYPSHPPPPLLPPPHRAHLPHIRVAPGVLSPHQPHPLPPCNFPGLPATSQLTTSVTQPSSLHPLPPIYDACAGRTPSLLESISFSPLTSSEFREMDHKDQPPGYSALLMRSYDEELNSILDIAGLPTGRGAGYGVGVADDELPALDLRLVPTNMGTDGCLVCVWCLGGHFGITVDGFLASNKW</sequence>
<dbReference type="PANTHER" id="PTHR24055">
    <property type="entry name" value="MITOGEN-ACTIVATED PROTEIN KINASE"/>
    <property type="match status" value="1"/>
</dbReference>
<feature type="compositionally biased region" description="Pro residues" evidence="10">
    <location>
        <begin position="607"/>
        <end position="625"/>
    </location>
</feature>
<dbReference type="Pfam" id="PF00069">
    <property type="entry name" value="Pkinase"/>
    <property type="match status" value="1"/>
</dbReference>
<feature type="compositionally biased region" description="Low complexity" evidence="10">
    <location>
        <begin position="587"/>
        <end position="602"/>
    </location>
</feature>
<evidence type="ECO:0000256" key="4">
    <source>
        <dbReference type="ARBA" id="ARBA00022777"/>
    </source>
</evidence>
<comment type="catalytic activity">
    <reaction evidence="6 9">
        <text>L-threonyl-[protein] + ATP = O-phospho-L-threonyl-[protein] + ADP + H(+)</text>
        <dbReference type="Rhea" id="RHEA:46608"/>
        <dbReference type="Rhea" id="RHEA-COMP:11060"/>
        <dbReference type="Rhea" id="RHEA-COMP:11605"/>
        <dbReference type="ChEBI" id="CHEBI:15378"/>
        <dbReference type="ChEBI" id="CHEBI:30013"/>
        <dbReference type="ChEBI" id="CHEBI:30616"/>
        <dbReference type="ChEBI" id="CHEBI:61977"/>
        <dbReference type="ChEBI" id="CHEBI:456216"/>
        <dbReference type="EC" id="2.7.11.24"/>
    </reaction>
</comment>
<dbReference type="InterPro" id="IPR011009">
    <property type="entry name" value="Kinase-like_dom_sf"/>
</dbReference>
<keyword evidence="3 8" id="KW-0547">Nucleotide-binding</keyword>
<feature type="region of interest" description="Disordered" evidence="10">
    <location>
        <begin position="573"/>
        <end position="629"/>
    </location>
</feature>
<evidence type="ECO:0000313" key="13">
    <source>
        <dbReference type="Proteomes" id="UP001174909"/>
    </source>
</evidence>
<keyword evidence="2 9" id="KW-0808">Transferase</keyword>
<reference evidence="12" key="1">
    <citation type="submission" date="2023-03" db="EMBL/GenBank/DDBJ databases">
        <authorList>
            <person name="Steffen K."/>
            <person name="Cardenas P."/>
        </authorList>
    </citation>
    <scope>NUCLEOTIDE SEQUENCE</scope>
</reference>
<dbReference type="PROSITE" id="PS01351">
    <property type="entry name" value="MAPK"/>
    <property type="match status" value="1"/>
</dbReference>
<gene>
    <name evidence="12" type="ORF">GBAR_LOCUS31746</name>
</gene>